<dbReference type="EMBL" id="MLYV02000032">
    <property type="protein sequence ID" value="PSS37723.1"/>
    <property type="molecule type" value="Genomic_DNA"/>
</dbReference>
<keyword evidence="2" id="KW-0132">Cell division</keyword>
<dbReference type="InterPro" id="IPR015943">
    <property type="entry name" value="WD40/YVTN_repeat-like_dom_sf"/>
</dbReference>
<dbReference type="GO" id="GO:0051301">
    <property type="term" value="P:cell division"/>
    <property type="evidence" value="ECO:0007669"/>
    <property type="project" value="UniProtKB-KW"/>
</dbReference>
<dbReference type="SUPFAM" id="SSF69322">
    <property type="entry name" value="Tricorn protease domain 2"/>
    <property type="match status" value="1"/>
</dbReference>
<dbReference type="GO" id="GO:0031145">
    <property type="term" value="P:anaphase-promoting complex-dependent catabolic process"/>
    <property type="evidence" value="ECO:0007669"/>
    <property type="project" value="InterPro"/>
</dbReference>
<organism evidence="8 9">
    <name type="scientific">Hermanssonia centrifuga</name>
    <dbReference type="NCBI Taxonomy" id="98765"/>
    <lineage>
        <taxon>Eukaryota</taxon>
        <taxon>Fungi</taxon>
        <taxon>Dikarya</taxon>
        <taxon>Basidiomycota</taxon>
        <taxon>Agaricomycotina</taxon>
        <taxon>Agaricomycetes</taxon>
        <taxon>Polyporales</taxon>
        <taxon>Meruliaceae</taxon>
        <taxon>Hermanssonia</taxon>
    </lineage>
</organism>
<evidence type="ECO:0000256" key="2">
    <source>
        <dbReference type="ARBA" id="ARBA00022618"/>
    </source>
</evidence>
<name>A0A2R6S654_9APHY</name>
<evidence type="ECO:0000313" key="9">
    <source>
        <dbReference type="Proteomes" id="UP000186601"/>
    </source>
</evidence>
<dbReference type="STRING" id="98765.A0A2R6S654"/>
<comment type="caution">
    <text evidence="8">The sequence shown here is derived from an EMBL/GenBank/DDBJ whole genome shotgun (WGS) entry which is preliminary data.</text>
</comment>
<evidence type="ECO:0000259" key="7">
    <source>
        <dbReference type="Pfam" id="PF12896"/>
    </source>
</evidence>
<gene>
    <name evidence="8" type="ORF">PHLCEN_2v416</name>
</gene>
<dbReference type="Pfam" id="PF12894">
    <property type="entry name" value="ANAPC4_WD40"/>
    <property type="match status" value="1"/>
</dbReference>
<dbReference type="InterPro" id="IPR024790">
    <property type="entry name" value="APC4_long_dom"/>
</dbReference>
<keyword evidence="4" id="KW-0833">Ubl conjugation pathway</keyword>
<dbReference type="AlphaFoldDB" id="A0A2R6S654"/>
<sequence length="463" mass="51679">MDTPTIASVRTVKFLAPSRILRSSWCPDKDLVAVVARVGGEDKLSLWPMQGPKKWEVDTKKQSAGGEEIIAISWSPDGQYIAVAQQPPAISLYSLQDGRQERTIPVPSHPSLDHRLTGIWWFKEDRAEKEPSMPDLFKRQNDITGSAHSILRTQPLLDPLHDDSQQLSALELFAFQGNRTRPTARSQIPSEISSWPMLPADPLAASLQSVSAANHEHRPGEELDEVDDSNVNSVLVVSDDSGNIHGFLDGSYPLGTIAVGSEYSVVSLFKQNNPTFFLNVTKPASDSSRHTVLRPVILRIPFLQRRLLRDIARTSTSARELAWYIMRVIKEMRSAWFGADTHHGAREIGPNWLRALEQRQRQQFGVEEPNAVLDLTVLLTTGRISESVSDFLGSGEHMSERVSAPPFYSTKQSSMAPEQGIQKWESSVSEALIKLRDYASKRVAPACQRLHILLQEVQGWAQL</sequence>
<feature type="domain" description="Anaphase-promoting complex subunit 4 long" evidence="7">
    <location>
        <begin position="297"/>
        <end position="401"/>
    </location>
</feature>
<keyword evidence="9" id="KW-1185">Reference proteome</keyword>
<dbReference type="PANTHER" id="PTHR13260">
    <property type="entry name" value="ANAPHASE PROMOTING COMPLEX SUBUNIT 4 APC4"/>
    <property type="match status" value="1"/>
</dbReference>
<evidence type="ECO:0000256" key="5">
    <source>
        <dbReference type="ARBA" id="ARBA00023306"/>
    </source>
</evidence>
<dbReference type="GO" id="GO:0005680">
    <property type="term" value="C:anaphase-promoting complex"/>
    <property type="evidence" value="ECO:0007669"/>
    <property type="project" value="InterPro"/>
</dbReference>
<evidence type="ECO:0000256" key="3">
    <source>
        <dbReference type="ARBA" id="ARBA00022776"/>
    </source>
</evidence>
<dbReference type="Pfam" id="PF12896">
    <property type="entry name" value="ANAPC4"/>
    <property type="match status" value="2"/>
</dbReference>
<dbReference type="GO" id="GO:0034399">
    <property type="term" value="C:nuclear periphery"/>
    <property type="evidence" value="ECO:0007669"/>
    <property type="project" value="TreeGrafter"/>
</dbReference>
<feature type="domain" description="Anaphase-promoting complex subunit 4 long" evidence="7">
    <location>
        <begin position="418"/>
        <end position="462"/>
    </location>
</feature>
<protein>
    <recommendedName>
        <fullName evidence="1">Anaphase-promoting complex subunit 4</fullName>
    </recommendedName>
</protein>
<feature type="domain" description="Anaphase-promoting complex subunit 4-like WD40" evidence="6">
    <location>
        <begin position="24"/>
        <end position="108"/>
    </location>
</feature>
<evidence type="ECO:0000259" key="6">
    <source>
        <dbReference type="Pfam" id="PF12894"/>
    </source>
</evidence>
<dbReference type="Gene3D" id="2.130.10.10">
    <property type="entry name" value="YVTN repeat-like/Quinoprotein amine dehydrogenase"/>
    <property type="match status" value="1"/>
</dbReference>
<evidence type="ECO:0000313" key="8">
    <source>
        <dbReference type="EMBL" id="PSS37723.1"/>
    </source>
</evidence>
<reference evidence="8 9" key="1">
    <citation type="submission" date="2018-02" db="EMBL/GenBank/DDBJ databases">
        <title>Genome sequence of the basidiomycete white-rot fungus Phlebia centrifuga.</title>
        <authorList>
            <person name="Granchi Z."/>
            <person name="Peng M."/>
            <person name="de Vries R.P."/>
            <person name="Hilden K."/>
            <person name="Makela M.R."/>
            <person name="Grigoriev I."/>
            <person name="Riley R."/>
        </authorList>
    </citation>
    <scope>NUCLEOTIDE SEQUENCE [LARGE SCALE GENOMIC DNA]</scope>
    <source>
        <strain evidence="8 9">FBCC195</strain>
    </source>
</reference>
<evidence type="ECO:0000256" key="4">
    <source>
        <dbReference type="ARBA" id="ARBA00022786"/>
    </source>
</evidence>
<keyword evidence="5" id="KW-0131">Cell cycle</keyword>
<keyword evidence="3" id="KW-0498">Mitosis</keyword>
<dbReference type="InterPro" id="IPR024977">
    <property type="entry name" value="Apc4-like_WD40_dom"/>
</dbReference>
<dbReference type="OrthoDB" id="10259843at2759"/>
<proteinExistence type="predicted"/>
<accession>A0A2R6S654</accession>
<dbReference type="GO" id="GO:0070979">
    <property type="term" value="P:protein K11-linked ubiquitination"/>
    <property type="evidence" value="ECO:0007669"/>
    <property type="project" value="TreeGrafter"/>
</dbReference>
<dbReference type="InterPro" id="IPR024789">
    <property type="entry name" value="APC4"/>
</dbReference>
<dbReference type="PANTHER" id="PTHR13260:SF0">
    <property type="entry name" value="ANAPHASE-PROMOTING COMPLEX SUBUNIT 4"/>
    <property type="match status" value="1"/>
</dbReference>
<dbReference type="Proteomes" id="UP000186601">
    <property type="component" value="Unassembled WGS sequence"/>
</dbReference>
<evidence type="ECO:0000256" key="1">
    <source>
        <dbReference type="ARBA" id="ARBA00016067"/>
    </source>
</evidence>